<evidence type="ECO:0000256" key="1">
    <source>
        <dbReference type="ARBA" id="ARBA00005564"/>
    </source>
</evidence>
<comment type="similarity">
    <text evidence="1">Belongs to the cycloisomerase 2 family.</text>
</comment>
<name>A0A3M2KT56_9NOCA</name>
<dbReference type="Proteomes" id="UP000279275">
    <property type="component" value="Unassembled WGS sequence"/>
</dbReference>
<dbReference type="InterPro" id="IPR050282">
    <property type="entry name" value="Cycloisomerase_2"/>
</dbReference>
<sequence length="420" mass="42186">MTTLAPDARDFRPNRGEFLSVSLPALHSTAGPVRDPWPAQESRRQYVFGNVVALSRCAAVGVASLVVAGWLGATPADAAAPSRFLVIGGTGSSNVAVLGVDPAGQLSTVAGSPFASGTGALSVAVTPDSRNVYVAQTVSGAISGYWLGTDGKLTPNGVQLDFGQPVVGIVISPDGTRLFATVGGLTDEIRSYRIGPTGALTPTGAAPVQIPGLSALTLPAFSPDGRFMFVASYLEGQVYSYAVGTDANLTPVGGPQPAGAMPTLPAVTPDGKFLYVSNETSGDLSGYAIGADGSLTPTPGSRYSTALEPHGAQFTPDGKRLYVPAAGGGVINGFSINADGSLTPLPGAPYPAAAGALVGRVILDPEAKSAFVIDALTLHGTSQVHSYSIAADGSLTPSGQTVDTGVTFSDGPSGVLTNGL</sequence>
<evidence type="ECO:0008006" key="4">
    <source>
        <dbReference type="Google" id="ProtNLM"/>
    </source>
</evidence>
<dbReference type="PANTHER" id="PTHR30344:SF1">
    <property type="entry name" value="6-PHOSPHOGLUCONOLACTONASE"/>
    <property type="match status" value="1"/>
</dbReference>
<proteinExistence type="inferred from homology"/>
<organism evidence="2 3">
    <name type="scientific">Nocardia stercoris</name>
    <dbReference type="NCBI Taxonomy" id="2483361"/>
    <lineage>
        <taxon>Bacteria</taxon>
        <taxon>Bacillati</taxon>
        <taxon>Actinomycetota</taxon>
        <taxon>Actinomycetes</taxon>
        <taxon>Mycobacteriales</taxon>
        <taxon>Nocardiaceae</taxon>
        <taxon>Nocardia</taxon>
    </lineage>
</organism>
<dbReference type="InterPro" id="IPR019405">
    <property type="entry name" value="Lactonase_7-beta_prop"/>
</dbReference>
<accession>A0A3M2KT56</accession>
<dbReference type="GO" id="GO:0017057">
    <property type="term" value="F:6-phosphogluconolactonase activity"/>
    <property type="evidence" value="ECO:0007669"/>
    <property type="project" value="TreeGrafter"/>
</dbReference>
<dbReference type="InterPro" id="IPR011045">
    <property type="entry name" value="N2O_reductase_N"/>
</dbReference>
<dbReference type="EMBL" id="RFFH01000018">
    <property type="protein sequence ID" value="RMI28842.1"/>
    <property type="molecule type" value="Genomic_DNA"/>
</dbReference>
<dbReference type="SUPFAM" id="SSF50974">
    <property type="entry name" value="Nitrous oxide reductase, N-terminal domain"/>
    <property type="match status" value="1"/>
</dbReference>
<dbReference type="AlphaFoldDB" id="A0A3M2KT56"/>
<reference evidence="2 3" key="1">
    <citation type="submission" date="2018-10" db="EMBL/GenBank/DDBJ databases">
        <title>Isolation from cow dung.</title>
        <authorList>
            <person name="Ling L."/>
        </authorList>
    </citation>
    <scope>NUCLEOTIDE SEQUENCE [LARGE SCALE GENOMIC DNA]</scope>
    <source>
        <strain evidence="2 3">NEAU-LL90</strain>
    </source>
</reference>
<dbReference type="InterPro" id="IPR015943">
    <property type="entry name" value="WD40/YVTN_repeat-like_dom_sf"/>
</dbReference>
<gene>
    <name evidence="2" type="ORF">EBN03_28630</name>
</gene>
<protein>
    <recommendedName>
        <fullName evidence="4">Lactonase family protein</fullName>
    </recommendedName>
</protein>
<dbReference type="Gene3D" id="2.130.10.10">
    <property type="entry name" value="YVTN repeat-like/Quinoprotein amine dehydrogenase"/>
    <property type="match status" value="3"/>
</dbReference>
<evidence type="ECO:0000313" key="3">
    <source>
        <dbReference type="Proteomes" id="UP000279275"/>
    </source>
</evidence>
<dbReference type="PANTHER" id="PTHR30344">
    <property type="entry name" value="6-PHOSPHOGLUCONOLACTONASE-RELATED"/>
    <property type="match status" value="1"/>
</dbReference>
<dbReference type="Pfam" id="PF10282">
    <property type="entry name" value="Lactonase"/>
    <property type="match status" value="1"/>
</dbReference>
<comment type="caution">
    <text evidence="2">The sequence shown here is derived from an EMBL/GenBank/DDBJ whole genome shotgun (WGS) entry which is preliminary data.</text>
</comment>
<evidence type="ECO:0000313" key="2">
    <source>
        <dbReference type="EMBL" id="RMI28842.1"/>
    </source>
</evidence>
<dbReference type="GO" id="GO:0005829">
    <property type="term" value="C:cytosol"/>
    <property type="evidence" value="ECO:0007669"/>
    <property type="project" value="TreeGrafter"/>
</dbReference>
<keyword evidence="3" id="KW-1185">Reference proteome</keyword>